<evidence type="ECO:0000259" key="4">
    <source>
        <dbReference type="SMART" id="SM00563"/>
    </source>
</evidence>
<dbReference type="STRING" id="1166018.FAES_4405"/>
<comment type="pathway">
    <text evidence="1">Lipid metabolism.</text>
</comment>
<dbReference type="GO" id="GO:0003841">
    <property type="term" value="F:1-acylglycerol-3-phosphate O-acyltransferase activity"/>
    <property type="evidence" value="ECO:0007669"/>
    <property type="project" value="TreeGrafter"/>
</dbReference>
<reference evidence="5 6" key="1">
    <citation type="journal article" date="2012" name="J. Bacteriol.">
        <title>Genome Sequence of Fibrella aestuarina BUZ 2T, a Filamentous Marine Bacterium.</title>
        <authorList>
            <person name="Filippini M."/>
            <person name="Qi W."/>
            <person name="Blom J."/>
            <person name="Goesmann A."/>
            <person name="Smits T.H."/>
            <person name="Bagheri H.C."/>
        </authorList>
    </citation>
    <scope>NUCLEOTIDE SEQUENCE [LARGE SCALE GENOMIC DNA]</scope>
    <source>
        <strain evidence="6">BUZ 2T</strain>
    </source>
</reference>
<dbReference type="HOGENOM" id="CLU_1022137_0_0_10"/>
<keyword evidence="2 5" id="KW-0808">Transferase</keyword>
<gene>
    <name evidence="5" type="ORF">FAES_4405</name>
</gene>
<dbReference type="InterPro" id="IPR002123">
    <property type="entry name" value="Plipid/glycerol_acylTrfase"/>
</dbReference>
<dbReference type="eggNOG" id="COG0204">
    <property type="taxonomic scope" value="Bacteria"/>
</dbReference>
<dbReference type="Proteomes" id="UP000011058">
    <property type="component" value="Chromosome"/>
</dbReference>
<protein>
    <submittedName>
        <fullName evidence="5">Phospholipid/glycerol acyltransferase</fullName>
    </submittedName>
</protein>
<accession>I0KE51</accession>
<proteinExistence type="predicted"/>
<dbReference type="OrthoDB" id="1450572at2"/>
<dbReference type="SMART" id="SM00563">
    <property type="entry name" value="PlsC"/>
    <property type="match status" value="1"/>
</dbReference>
<evidence type="ECO:0000313" key="5">
    <source>
        <dbReference type="EMBL" id="CCH02404.1"/>
    </source>
</evidence>
<dbReference type="AlphaFoldDB" id="I0KE51"/>
<name>I0KE51_9BACT</name>
<sequence>MRYVKPTRYSYLPKPLDRLDIIGLFECDPFGNWLLFKRIIISIVGWFTYFRYTTVNRITIEGTEHLENLPINNVLFLSNHQTYFADVIAFYHIFCAVKWGFKDTMLPPMYLFAPRARQYYVAASETMQKGILAKVFALGGALTVERSWRADGRDVKRTVDTSAGDKVRTALEHGWVISFPQGTTKPYAPVRKGTGYLIKENDPIVIPVVINGFRRAFDKKGLRFKKRNTQLSVRFKAPLVVSPEESVDEIVEKVRRAIEQDIPEQMDWVQGPGGQ</sequence>
<dbReference type="GO" id="GO:0006654">
    <property type="term" value="P:phosphatidic acid biosynthetic process"/>
    <property type="evidence" value="ECO:0007669"/>
    <property type="project" value="TreeGrafter"/>
</dbReference>
<evidence type="ECO:0000313" key="6">
    <source>
        <dbReference type="Proteomes" id="UP000011058"/>
    </source>
</evidence>
<dbReference type="SUPFAM" id="SSF69593">
    <property type="entry name" value="Glycerol-3-phosphate (1)-acyltransferase"/>
    <property type="match status" value="1"/>
</dbReference>
<evidence type="ECO:0000256" key="2">
    <source>
        <dbReference type="ARBA" id="ARBA00022679"/>
    </source>
</evidence>
<keyword evidence="3 5" id="KW-0012">Acyltransferase</keyword>
<evidence type="ECO:0000256" key="3">
    <source>
        <dbReference type="ARBA" id="ARBA00023315"/>
    </source>
</evidence>
<dbReference type="PANTHER" id="PTHR10434:SF11">
    <property type="entry name" value="1-ACYL-SN-GLYCEROL-3-PHOSPHATE ACYLTRANSFERASE"/>
    <property type="match status" value="1"/>
</dbReference>
<feature type="domain" description="Phospholipid/glycerol acyltransferase" evidence="4">
    <location>
        <begin position="74"/>
        <end position="213"/>
    </location>
</feature>
<dbReference type="KEGG" id="fae:FAES_4405"/>
<dbReference type="RefSeq" id="WP_015333503.1">
    <property type="nucleotide sequence ID" value="NC_020054.1"/>
</dbReference>
<evidence type="ECO:0000256" key="1">
    <source>
        <dbReference type="ARBA" id="ARBA00005189"/>
    </source>
</evidence>
<organism evidence="5 6">
    <name type="scientific">Fibrella aestuarina BUZ 2</name>
    <dbReference type="NCBI Taxonomy" id="1166018"/>
    <lineage>
        <taxon>Bacteria</taxon>
        <taxon>Pseudomonadati</taxon>
        <taxon>Bacteroidota</taxon>
        <taxon>Cytophagia</taxon>
        <taxon>Cytophagales</taxon>
        <taxon>Spirosomataceae</taxon>
        <taxon>Fibrella</taxon>
    </lineage>
</organism>
<dbReference type="PANTHER" id="PTHR10434">
    <property type="entry name" value="1-ACYL-SN-GLYCEROL-3-PHOSPHATE ACYLTRANSFERASE"/>
    <property type="match status" value="1"/>
</dbReference>
<dbReference type="EMBL" id="HE796683">
    <property type="protein sequence ID" value="CCH02404.1"/>
    <property type="molecule type" value="Genomic_DNA"/>
</dbReference>
<dbReference type="CDD" id="cd07989">
    <property type="entry name" value="LPLAT_AGPAT-like"/>
    <property type="match status" value="1"/>
</dbReference>
<dbReference type="PATRIC" id="fig|1166018.3.peg.1367"/>
<dbReference type="Pfam" id="PF01553">
    <property type="entry name" value="Acyltransferase"/>
    <property type="match status" value="1"/>
</dbReference>
<keyword evidence="6" id="KW-1185">Reference proteome</keyword>